<dbReference type="Pfam" id="PF01471">
    <property type="entry name" value="PG_binding_1"/>
    <property type="match status" value="1"/>
</dbReference>
<evidence type="ECO:0000256" key="5">
    <source>
        <dbReference type="ARBA" id="ARBA00022984"/>
    </source>
</evidence>
<dbReference type="SUPFAM" id="SSF141523">
    <property type="entry name" value="L,D-transpeptidase catalytic domain-like"/>
    <property type="match status" value="1"/>
</dbReference>
<dbReference type="Gene3D" id="2.40.440.10">
    <property type="entry name" value="L,D-transpeptidase catalytic domain-like"/>
    <property type="match status" value="1"/>
</dbReference>
<evidence type="ECO:0000256" key="1">
    <source>
        <dbReference type="ARBA" id="ARBA00004752"/>
    </source>
</evidence>
<accession>A0ABT6V8R8</accession>
<comment type="pathway">
    <text evidence="1 7">Cell wall biogenesis; peptidoglycan biosynthesis.</text>
</comment>
<dbReference type="InterPro" id="IPR045380">
    <property type="entry name" value="LD_TPept_scaffold_dom"/>
</dbReference>
<feature type="active site" description="Nucleophile" evidence="7">
    <location>
        <position position="424"/>
    </location>
</feature>
<dbReference type="InterPro" id="IPR052905">
    <property type="entry name" value="LD-transpeptidase_YkuD-like"/>
</dbReference>
<proteinExistence type="inferred from homology"/>
<evidence type="ECO:0000256" key="4">
    <source>
        <dbReference type="ARBA" id="ARBA00022960"/>
    </source>
</evidence>
<dbReference type="CDD" id="cd16913">
    <property type="entry name" value="YkuD_like"/>
    <property type="match status" value="1"/>
</dbReference>
<comment type="caution">
    <text evidence="9">The sequence shown here is derived from an EMBL/GenBank/DDBJ whole genome shotgun (WGS) entry which is preliminary data.</text>
</comment>
<evidence type="ECO:0000256" key="2">
    <source>
        <dbReference type="ARBA" id="ARBA00005992"/>
    </source>
</evidence>
<dbReference type="Proteomes" id="UP001243403">
    <property type="component" value="Unassembled WGS sequence"/>
</dbReference>
<dbReference type="PANTHER" id="PTHR41533">
    <property type="entry name" value="L,D-TRANSPEPTIDASE HI_1667-RELATED"/>
    <property type="match status" value="1"/>
</dbReference>
<dbReference type="PROSITE" id="PS52029">
    <property type="entry name" value="LD_TPASE"/>
    <property type="match status" value="1"/>
</dbReference>
<evidence type="ECO:0000256" key="7">
    <source>
        <dbReference type="PROSITE-ProRule" id="PRU01373"/>
    </source>
</evidence>
<sequence>MKNDISNPPVLPEDKSVRIDSILLTSFNNKTLFNFYKATNYRTIWQSEDSRKIILTELLKSDEEGLNPEDYKVKTLSDFEKKSATLNDFDLAKYDILLTESFQKYISHLTNGTLNPRKLYKNWDLKENYIDLNETLTNLLDSDSLADKIEQLKPNHIVYKRLKKALKLINTFPKDDFKALKIAEIIAPNDTNPSIIDIKKRLTYWKELQPQDSLTTIYDPETILAIKKFQNRHGLAIDGIIGPATISSLNFSKKQRMQQIIVNLERWKWYPKEMGKEYIIINIPDYRLTLIKEKDTLRTHRVIVGRAKRKTPILSSKLTQVVFNPTWTVPPTILREDVIPAILKNRSYLSESNIKIYDRNGKIVSPYEWQLSQAKSYRYVQSPGTFNSLGMVKIIFPNRFSVYLHDTNHRDYFDKIDRSLSSGCVRVDNPLELTEYLLNDAVNWNLEKITTILQNEKTKFVKIKKEVSFHLLYWTAWSENNKLIFRDDIYNLDNDLYTKLRN</sequence>
<feature type="active site" description="Proton donor/acceptor" evidence="7">
    <location>
        <position position="405"/>
    </location>
</feature>
<evidence type="ECO:0000259" key="8">
    <source>
        <dbReference type="PROSITE" id="PS52029"/>
    </source>
</evidence>
<dbReference type="InterPro" id="IPR005490">
    <property type="entry name" value="LD_TPept_cat_dom"/>
</dbReference>
<dbReference type="SUPFAM" id="SSF47090">
    <property type="entry name" value="PGBD-like"/>
    <property type="match status" value="1"/>
</dbReference>
<keyword evidence="6 7" id="KW-0961">Cell wall biogenesis/degradation</keyword>
<evidence type="ECO:0000256" key="3">
    <source>
        <dbReference type="ARBA" id="ARBA00022679"/>
    </source>
</evidence>
<evidence type="ECO:0000256" key="6">
    <source>
        <dbReference type="ARBA" id="ARBA00023316"/>
    </source>
</evidence>
<dbReference type="Pfam" id="PF20142">
    <property type="entry name" value="Scaffold"/>
    <property type="match status" value="1"/>
</dbReference>
<dbReference type="Pfam" id="PF03734">
    <property type="entry name" value="YkuD"/>
    <property type="match status" value="1"/>
</dbReference>
<dbReference type="EMBL" id="JASCRZ010000001">
    <property type="protein sequence ID" value="MDI5893599.1"/>
    <property type="molecule type" value="Genomic_DNA"/>
</dbReference>
<comment type="similarity">
    <text evidence="2">Belongs to the YkuD family.</text>
</comment>
<feature type="domain" description="L,D-TPase catalytic" evidence="8">
    <location>
        <begin position="277"/>
        <end position="452"/>
    </location>
</feature>
<dbReference type="InterPro" id="IPR036365">
    <property type="entry name" value="PGBD-like_sf"/>
</dbReference>
<evidence type="ECO:0000313" key="9">
    <source>
        <dbReference type="EMBL" id="MDI5893599.1"/>
    </source>
</evidence>
<keyword evidence="3" id="KW-0808">Transferase</keyword>
<dbReference type="InterPro" id="IPR038063">
    <property type="entry name" value="Transpep_catalytic_dom"/>
</dbReference>
<dbReference type="PANTHER" id="PTHR41533:SF2">
    <property type="entry name" value="BLR7131 PROTEIN"/>
    <property type="match status" value="1"/>
</dbReference>
<organism evidence="9 10">
    <name type="scientific">Flavobacterium algoritolerans</name>
    <dbReference type="NCBI Taxonomy" id="3041254"/>
    <lineage>
        <taxon>Bacteria</taxon>
        <taxon>Pseudomonadati</taxon>
        <taxon>Bacteroidota</taxon>
        <taxon>Flavobacteriia</taxon>
        <taxon>Flavobacteriales</taxon>
        <taxon>Flavobacteriaceae</taxon>
        <taxon>Flavobacterium</taxon>
    </lineage>
</organism>
<dbReference type="InterPro" id="IPR002477">
    <property type="entry name" value="Peptidoglycan-bd-like"/>
</dbReference>
<keyword evidence="4 7" id="KW-0133">Cell shape</keyword>
<protein>
    <submittedName>
        <fullName evidence="9">L,D-transpeptidase family protein</fullName>
    </submittedName>
</protein>
<reference evidence="9 10" key="1">
    <citation type="submission" date="2023-04" db="EMBL/GenBank/DDBJ databases">
        <title>Two novel species of Flavobacterium.</title>
        <authorList>
            <person name="Liu Q."/>
            <person name="Xin Y.-H."/>
        </authorList>
    </citation>
    <scope>NUCLEOTIDE SEQUENCE [LARGE SCALE GENOMIC DNA]</scope>
    <source>
        <strain evidence="9 10">LB1P51</strain>
    </source>
</reference>
<name>A0ABT6V8R8_9FLAO</name>
<dbReference type="InterPro" id="IPR036366">
    <property type="entry name" value="PGBDSf"/>
</dbReference>
<evidence type="ECO:0000313" key="10">
    <source>
        <dbReference type="Proteomes" id="UP001243403"/>
    </source>
</evidence>
<keyword evidence="5 7" id="KW-0573">Peptidoglycan synthesis</keyword>
<dbReference type="Gene3D" id="1.10.101.10">
    <property type="entry name" value="PGBD-like superfamily/PGBD"/>
    <property type="match status" value="1"/>
</dbReference>
<gene>
    <name evidence="9" type="ORF">QLS65_01745</name>
</gene>
<keyword evidence="10" id="KW-1185">Reference proteome</keyword>
<dbReference type="RefSeq" id="WP_282714835.1">
    <property type="nucleotide sequence ID" value="NZ_JASCRZ010000001.1"/>
</dbReference>